<name>A0A1Y3GA96_9PROT</name>
<evidence type="ECO:0000313" key="2">
    <source>
        <dbReference type="Proteomes" id="UP000242683"/>
    </source>
</evidence>
<protein>
    <submittedName>
        <fullName evidence="1">Uncharacterized protein</fullName>
    </submittedName>
</protein>
<sequence length="60" mass="6560">MILWVVRGWQFQLASDGVQVVQVLSLARGAVILHKVSKGQMEGGMALAVAELFPQRVVQL</sequence>
<dbReference type="EMBL" id="JOPG01000009">
    <property type="protein sequence ID" value="OUJ06666.1"/>
    <property type="molecule type" value="Genomic_DNA"/>
</dbReference>
<comment type="caution">
    <text evidence="1">The sequence shown here is derived from an EMBL/GenBank/DDBJ whole genome shotgun (WGS) entry which is preliminary data.</text>
</comment>
<evidence type="ECO:0000313" key="1">
    <source>
        <dbReference type="EMBL" id="OUJ06666.1"/>
    </source>
</evidence>
<proteinExistence type="predicted"/>
<organism evidence="1 2">
    <name type="scientific">Acetobacter malorum</name>
    <dbReference type="NCBI Taxonomy" id="178901"/>
    <lineage>
        <taxon>Bacteria</taxon>
        <taxon>Pseudomonadati</taxon>
        <taxon>Pseudomonadota</taxon>
        <taxon>Alphaproteobacteria</taxon>
        <taxon>Acetobacterales</taxon>
        <taxon>Acetobacteraceae</taxon>
        <taxon>Acetobacter</taxon>
    </lineage>
</organism>
<reference evidence="2" key="1">
    <citation type="submission" date="2014-06" db="EMBL/GenBank/DDBJ databases">
        <authorList>
            <person name="Winans N.J."/>
            <person name="Newell P.D."/>
            <person name="Douglas A.E."/>
        </authorList>
    </citation>
    <scope>NUCLEOTIDE SEQUENCE [LARGE SCALE GENOMIC DNA]</scope>
    <source>
        <strain evidence="2">DsW_057</strain>
    </source>
</reference>
<gene>
    <name evidence="1" type="ORF">HK23_14440</name>
</gene>
<dbReference type="AlphaFoldDB" id="A0A1Y3GA96"/>
<dbReference type="Proteomes" id="UP000242683">
    <property type="component" value="Unassembled WGS sequence"/>
</dbReference>
<accession>A0A1Y3GA96</accession>